<evidence type="ECO:0000256" key="5">
    <source>
        <dbReference type="ARBA" id="ARBA00022840"/>
    </source>
</evidence>
<feature type="region of interest" description="Disordered" evidence="8">
    <location>
        <begin position="198"/>
        <end position="236"/>
    </location>
</feature>
<keyword evidence="6" id="KW-0694">RNA-binding</keyword>
<feature type="compositionally biased region" description="Basic and acidic residues" evidence="8">
    <location>
        <begin position="564"/>
        <end position="577"/>
    </location>
</feature>
<dbReference type="EMBL" id="JAEPRB010000108">
    <property type="protein sequence ID" value="KAG2221460.1"/>
    <property type="molecule type" value="Genomic_DNA"/>
</dbReference>
<dbReference type="InterPro" id="IPR006575">
    <property type="entry name" value="RWD_dom"/>
</dbReference>
<evidence type="ECO:0000259" key="9">
    <source>
        <dbReference type="PROSITE" id="PS50908"/>
    </source>
</evidence>
<comment type="similarity">
    <text evidence="7">Belongs to the DExH box helicase family.</text>
</comment>
<dbReference type="SMART" id="SM00490">
    <property type="entry name" value="HELICc"/>
    <property type="match status" value="1"/>
</dbReference>
<dbReference type="SUPFAM" id="SSF54768">
    <property type="entry name" value="dsRNA-binding domain-like"/>
    <property type="match status" value="1"/>
</dbReference>
<dbReference type="InterPro" id="IPR016135">
    <property type="entry name" value="UBQ-conjugating_enzyme/RWD"/>
</dbReference>
<dbReference type="Pfam" id="PF21010">
    <property type="entry name" value="HA2_C"/>
    <property type="match status" value="1"/>
</dbReference>
<dbReference type="Gene3D" id="3.30.160.20">
    <property type="match status" value="1"/>
</dbReference>
<evidence type="ECO:0000256" key="1">
    <source>
        <dbReference type="ARBA" id="ARBA00012552"/>
    </source>
</evidence>
<name>A0A8H7S3G5_9FUNG</name>
<keyword evidence="4" id="KW-0347">Helicase</keyword>
<feature type="domain" description="RWD" evidence="9">
    <location>
        <begin position="420"/>
        <end position="531"/>
    </location>
</feature>
<dbReference type="PROSITE" id="PS50908">
    <property type="entry name" value="RWD"/>
    <property type="match status" value="1"/>
</dbReference>
<sequence length="1407" mass="160114">MPPKKSKKNETPPPSNQGKKPNGGRKNIVKSGNAGSNKNLNDQAPTPEKKSIFGDWTGKTPVSLLHEHCQKQGWEKPSFDMTRRKQGFLGTVQLGKRNKKTAQIQTVSLTPPPEQMDLCLPTPLEARHLAATFALHRINSHMPMYRVLPPQHRDYWQRFEQLKTKENAWQYVPDPFGVQPPTITTKKNNVDRRITKESVNAAVPMSQQSSRMAADQLDEEEEEDNNNKRKRPTNNSALDEKLRKYWESLPAVHMSSENRELVEDVVKKSNIVYQPVGTTLSDTERKEITEGLVRMGFRSSHVDEALEYCSDTAMALDWLCLHVPEDDLPPTFMHATYKPTMTTISHTTQTLGRDWLIKRMTTYGYPTTICQEAMEQCENDDLKALELLQWRLVHGQDEMPEPYHEEEEEEEEEFETVWQEEAIALESIYGDHFEHNFESEKGRYQFSIQLVATIENRGKQRKIPVLLQVTVSKKNSHYPNTLPIFTVICDKLPSYLKLSIIKGVISEAEKNIGLPMVYMCAEWLQEHMDDIIANPPKLRDVTEGITSIVTVSKNAPVQKKRRKNDGNKKRLSKEEKDKISKQLKDQLHSMHSSDAYAPFEKVRNNLPADKFKENVVQTVLGNQVTIVCGETGCGKTTQVPQFILDKEIEENRGVSCNIICTQPRKVAAIGVAERVAAERCDKIGQSVGYAVRGETKISSQTKLQFVTTGVLLRRLHSDPSLEGISHVMIDEVHERSVDSDFLLIILRQVLKKRKDLKIVLMSATINQQVFADYFGGAPAIEIPGFTYPVKDYYLEDIISKTSFISKMPMPKQDEKIEKGNQWAGWQLELLDQGYDTSTVQTMTRYRNQDKIDYDLIAHVVKHIIENGTVRIDNNAQPAILVFMPGAMEIKRCIESMQNALTKMNHDTTDTKYEILPLHANLSPQEQTSVFKKVPSNVCKIVVATNVAETSITIDGVVYVIDAGRVKETQYDPSNSMMRLVETWASRASCKQRRGRAGRTRPGECYKIFSKDTENRKMHAQQVPELLRTPLEQLCLQVKSMGEFDVKNFLSNAIDPPKVAALDSALRTLHAVDAIDSSPRGELTPLGKHMASIPADLRISKMLVLGSIFSCLDPILTIASIMSLKSPFTSPMEKREEAKQCRERFSSNNNIKSDWITDRNAFEKWYQIIKNKGGLREARRFCEENFLSFATLSEISSLKRQYTDALIEIGFYDKQKMNQYNQNNDNMNLIKSIVFGGLNPNVAKIRMPDAKYDKVLSGTVEREKEAKEIKFYTKQDGRVFLHPSSILFNNNHYNGSFLTYFSRMETSKIFIRDGTEVPSYAILFFGGRVDIDHLGRGLKVGEEGWIKFRAWARIGVLVNQLKRLLLAELDKKIQDPSMDGKFYLFLMKALSASRVVQTMISLITNNGV</sequence>
<dbReference type="CDD" id="cd18791">
    <property type="entry name" value="SF2_C_RHA"/>
    <property type="match status" value="1"/>
</dbReference>
<dbReference type="Pfam" id="PF00270">
    <property type="entry name" value="DEAD"/>
    <property type="match status" value="1"/>
</dbReference>
<dbReference type="GO" id="GO:0016787">
    <property type="term" value="F:hydrolase activity"/>
    <property type="evidence" value="ECO:0007669"/>
    <property type="project" value="UniProtKB-KW"/>
</dbReference>
<dbReference type="Pfam" id="PF05773">
    <property type="entry name" value="RWD"/>
    <property type="match status" value="1"/>
</dbReference>
<dbReference type="SMART" id="SM00847">
    <property type="entry name" value="HA2"/>
    <property type="match status" value="1"/>
</dbReference>
<comment type="caution">
    <text evidence="12">The sequence shown here is derived from an EMBL/GenBank/DDBJ whole genome shotgun (WGS) entry which is preliminary data.</text>
</comment>
<dbReference type="InterPro" id="IPR002464">
    <property type="entry name" value="DNA/RNA_helicase_DEAH_CS"/>
</dbReference>
<dbReference type="InterPro" id="IPR001650">
    <property type="entry name" value="Helicase_C-like"/>
</dbReference>
<dbReference type="Gene3D" id="3.10.110.10">
    <property type="entry name" value="Ubiquitin Conjugating Enzyme"/>
    <property type="match status" value="1"/>
</dbReference>
<dbReference type="Pfam" id="PF24385">
    <property type="entry name" value="DSRM_DHX29"/>
    <property type="match status" value="1"/>
</dbReference>
<evidence type="ECO:0000313" key="13">
    <source>
        <dbReference type="Proteomes" id="UP000646827"/>
    </source>
</evidence>
<dbReference type="FunFam" id="1.20.120.1080:FF:000002">
    <property type="entry name" value="Putative ATP-dependent RNA helicase DHX36"/>
    <property type="match status" value="1"/>
</dbReference>
<evidence type="ECO:0000256" key="2">
    <source>
        <dbReference type="ARBA" id="ARBA00022741"/>
    </source>
</evidence>
<dbReference type="SUPFAM" id="SSF46934">
    <property type="entry name" value="UBA-like"/>
    <property type="match status" value="1"/>
</dbReference>
<feature type="region of interest" description="Disordered" evidence="8">
    <location>
        <begin position="1"/>
        <end position="55"/>
    </location>
</feature>
<dbReference type="InterPro" id="IPR056328">
    <property type="entry name" value="DSRM_DHX29"/>
</dbReference>
<evidence type="ECO:0000259" key="10">
    <source>
        <dbReference type="PROSITE" id="PS51192"/>
    </source>
</evidence>
<evidence type="ECO:0000256" key="7">
    <source>
        <dbReference type="ARBA" id="ARBA00060772"/>
    </source>
</evidence>
<proteinExistence type="inferred from homology"/>
<dbReference type="CDD" id="cd17917">
    <property type="entry name" value="DEXHc_RHA-like"/>
    <property type="match status" value="1"/>
</dbReference>
<evidence type="ECO:0000313" key="12">
    <source>
        <dbReference type="EMBL" id="KAG2221460.1"/>
    </source>
</evidence>
<dbReference type="InterPro" id="IPR027417">
    <property type="entry name" value="P-loop_NTPase"/>
</dbReference>
<dbReference type="Gene3D" id="1.20.120.1080">
    <property type="match status" value="1"/>
</dbReference>
<evidence type="ECO:0000259" key="11">
    <source>
        <dbReference type="PROSITE" id="PS51194"/>
    </source>
</evidence>
<gene>
    <name evidence="12" type="ORF">INT45_005001</name>
</gene>
<accession>A0A8H7S3G5</accession>
<dbReference type="FunFam" id="3.40.50.300:FF:000526">
    <property type="entry name" value="DExH-box ATP-dependent RNA helicase DExH3"/>
    <property type="match status" value="1"/>
</dbReference>
<dbReference type="InterPro" id="IPR011545">
    <property type="entry name" value="DEAD/DEAH_box_helicase_dom"/>
</dbReference>
<dbReference type="Pfam" id="PF04408">
    <property type="entry name" value="WHD_HA2"/>
    <property type="match status" value="1"/>
</dbReference>
<dbReference type="InterPro" id="IPR056890">
    <property type="entry name" value="UBA_DHX29-like"/>
</dbReference>
<dbReference type="InterPro" id="IPR059023">
    <property type="entry name" value="RNA_hel_CTD"/>
</dbReference>
<dbReference type="SMART" id="SM00591">
    <property type="entry name" value="RWD"/>
    <property type="match status" value="1"/>
</dbReference>
<dbReference type="Gene3D" id="3.40.50.300">
    <property type="entry name" value="P-loop containing nucleotide triphosphate hydrolases"/>
    <property type="match status" value="2"/>
</dbReference>
<dbReference type="Pfam" id="PF07717">
    <property type="entry name" value="OB_NTP_bind"/>
    <property type="match status" value="1"/>
</dbReference>
<dbReference type="SMART" id="SM00487">
    <property type="entry name" value="DEXDc"/>
    <property type="match status" value="1"/>
</dbReference>
<dbReference type="Proteomes" id="UP000646827">
    <property type="component" value="Unassembled WGS sequence"/>
</dbReference>
<dbReference type="PANTHER" id="PTHR18934:SF267">
    <property type="entry name" value="ATP-DEPENDENT RNA HELICASE YLR419W-RELATED"/>
    <property type="match status" value="1"/>
</dbReference>
<dbReference type="GO" id="GO:0003724">
    <property type="term" value="F:RNA helicase activity"/>
    <property type="evidence" value="ECO:0007669"/>
    <property type="project" value="UniProtKB-EC"/>
</dbReference>
<dbReference type="CDD" id="cd23827">
    <property type="entry name" value="RWD_YLR419W-like"/>
    <property type="match status" value="1"/>
</dbReference>
<dbReference type="GO" id="GO:1990904">
    <property type="term" value="C:ribonucleoprotein complex"/>
    <property type="evidence" value="ECO:0007669"/>
    <property type="project" value="UniProtKB-ARBA"/>
</dbReference>
<reference evidence="12 13" key="1">
    <citation type="submission" date="2020-12" db="EMBL/GenBank/DDBJ databases">
        <title>Metabolic potential, ecology and presence of endohyphal bacteria is reflected in genomic diversity of Mucoromycotina.</title>
        <authorList>
            <person name="Muszewska A."/>
            <person name="Okrasinska A."/>
            <person name="Steczkiewicz K."/>
            <person name="Drgas O."/>
            <person name="Orlowska M."/>
            <person name="Perlinska-Lenart U."/>
            <person name="Aleksandrzak-Piekarczyk T."/>
            <person name="Szatraj K."/>
            <person name="Zielenkiewicz U."/>
            <person name="Pilsyk S."/>
            <person name="Malc E."/>
            <person name="Mieczkowski P."/>
            <person name="Kruszewska J.S."/>
            <person name="Biernat P."/>
            <person name="Pawlowska J."/>
        </authorList>
    </citation>
    <scope>NUCLEOTIDE SEQUENCE [LARGE SCALE GENOMIC DNA]</scope>
    <source>
        <strain evidence="12 13">CBS 142.35</strain>
    </source>
</reference>
<evidence type="ECO:0000256" key="6">
    <source>
        <dbReference type="ARBA" id="ARBA00022884"/>
    </source>
</evidence>
<feature type="compositionally biased region" description="Polar residues" evidence="8">
    <location>
        <begin position="33"/>
        <end position="44"/>
    </location>
</feature>
<dbReference type="InterPro" id="IPR009060">
    <property type="entry name" value="UBA-like_sf"/>
</dbReference>
<dbReference type="InterPro" id="IPR011709">
    <property type="entry name" value="DEAD-box_helicase_OB_fold"/>
</dbReference>
<evidence type="ECO:0000256" key="3">
    <source>
        <dbReference type="ARBA" id="ARBA00022801"/>
    </source>
</evidence>
<feature type="region of interest" description="Disordered" evidence="8">
    <location>
        <begin position="556"/>
        <end position="577"/>
    </location>
</feature>
<keyword evidence="2" id="KW-0547">Nucleotide-binding</keyword>
<dbReference type="Pfam" id="PF24899">
    <property type="entry name" value="UBA_DHX29"/>
    <property type="match status" value="1"/>
</dbReference>
<feature type="domain" description="Helicase ATP-binding" evidence="10">
    <location>
        <begin position="616"/>
        <end position="783"/>
    </location>
</feature>
<evidence type="ECO:0000256" key="8">
    <source>
        <dbReference type="SAM" id="MobiDB-lite"/>
    </source>
</evidence>
<dbReference type="Pfam" id="PF26026">
    <property type="entry name" value="RNA_hel_CTD"/>
    <property type="match status" value="1"/>
</dbReference>
<dbReference type="GO" id="GO:0003723">
    <property type="term" value="F:RNA binding"/>
    <property type="evidence" value="ECO:0007669"/>
    <property type="project" value="UniProtKB-KW"/>
</dbReference>
<dbReference type="InterPro" id="IPR048333">
    <property type="entry name" value="HA2_WH"/>
</dbReference>
<dbReference type="PROSITE" id="PS51192">
    <property type="entry name" value="HELICASE_ATP_BIND_1"/>
    <property type="match status" value="1"/>
</dbReference>
<dbReference type="InterPro" id="IPR014001">
    <property type="entry name" value="Helicase_ATP-bd"/>
</dbReference>
<dbReference type="InterPro" id="IPR007502">
    <property type="entry name" value="Helicase-assoc_dom"/>
</dbReference>
<organism evidence="12 13">
    <name type="scientific">Circinella minor</name>
    <dbReference type="NCBI Taxonomy" id="1195481"/>
    <lineage>
        <taxon>Eukaryota</taxon>
        <taxon>Fungi</taxon>
        <taxon>Fungi incertae sedis</taxon>
        <taxon>Mucoromycota</taxon>
        <taxon>Mucoromycotina</taxon>
        <taxon>Mucoromycetes</taxon>
        <taxon>Mucorales</taxon>
        <taxon>Lichtheimiaceae</taxon>
        <taxon>Circinella</taxon>
    </lineage>
</organism>
<dbReference type="PROSITE" id="PS00690">
    <property type="entry name" value="DEAH_ATP_HELICASE"/>
    <property type="match status" value="1"/>
</dbReference>
<dbReference type="OrthoDB" id="5600252at2759"/>
<dbReference type="GO" id="GO:0005524">
    <property type="term" value="F:ATP binding"/>
    <property type="evidence" value="ECO:0007669"/>
    <property type="project" value="UniProtKB-KW"/>
</dbReference>
<keyword evidence="5" id="KW-0067">ATP-binding</keyword>
<dbReference type="PROSITE" id="PS51194">
    <property type="entry name" value="HELICASE_CTER"/>
    <property type="match status" value="1"/>
</dbReference>
<feature type="domain" description="Helicase C-terminal" evidence="11">
    <location>
        <begin position="863"/>
        <end position="1041"/>
    </location>
</feature>
<dbReference type="PANTHER" id="PTHR18934">
    <property type="entry name" value="ATP-DEPENDENT RNA HELICASE"/>
    <property type="match status" value="1"/>
</dbReference>
<dbReference type="Pfam" id="PF00271">
    <property type="entry name" value="Helicase_C"/>
    <property type="match status" value="1"/>
</dbReference>
<protein>
    <recommendedName>
        <fullName evidence="1">RNA helicase</fullName>
        <ecNumber evidence="1">3.6.4.13</ecNumber>
    </recommendedName>
</protein>
<dbReference type="SUPFAM" id="SSF52540">
    <property type="entry name" value="P-loop containing nucleoside triphosphate hydrolases"/>
    <property type="match status" value="1"/>
</dbReference>
<keyword evidence="3" id="KW-0378">Hydrolase</keyword>
<dbReference type="SUPFAM" id="SSF54495">
    <property type="entry name" value="UBC-like"/>
    <property type="match status" value="1"/>
</dbReference>
<evidence type="ECO:0000256" key="4">
    <source>
        <dbReference type="ARBA" id="ARBA00022806"/>
    </source>
</evidence>
<dbReference type="EC" id="3.6.4.13" evidence="1"/>
<keyword evidence="13" id="KW-1185">Reference proteome</keyword>